<dbReference type="GO" id="GO:0032259">
    <property type="term" value="P:methylation"/>
    <property type="evidence" value="ECO:0007669"/>
    <property type="project" value="UniProtKB-KW"/>
</dbReference>
<evidence type="ECO:0000313" key="11">
    <source>
        <dbReference type="Proteomes" id="UP000186922"/>
    </source>
</evidence>
<evidence type="ECO:0000313" key="10">
    <source>
        <dbReference type="EMBL" id="GAV08427.1"/>
    </source>
</evidence>
<evidence type="ECO:0000256" key="3">
    <source>
        <dbReference type="ARBA" id="ARBA00022691"/>
    </source>
</evidence>
<dbReference type="STRING" id="947166.A0A1D1W4L9"/>
<evidence type="ECO:0000256" key="5">
    <source>
        <dbReference type="ARBA" id="ARBA00022771"/>
    </source>
</evidence>
<dbReference type="OrthoDB" id="6091688at2759"/>
<keyword evidence="11" id="KW-1185">Reference proteome</keyword>
<feature type="compositionally biased region" description="Polar residues" evidence="8">
    <location>
        <begin position="9"/>
        <end position="22"/>
    </location>
</feature>
<dbReference type="PROSITE" id="PS01360">
    <property type="entry name" value="ZF_MYND_1"/>
    <property type="match status" value="1"/>
</dbReference>
<dbReference type="PANTHER" id="PTHR46165">
    <property type="entry name" value="SET AND MYND DOMAIN-CONTAINING PROTEIN 4"/>
    <property type="match status" value="1"/>
</dbReference>
<dbReference type="Gene3D" id="6.10.140.2220">
    <property type="match status" value="1"/>
</dbReference>
<protein>
    <recommendedName>
        <fullName evidence="9">MYND-type domain-containing protein</fullName>
    </recommendedName>
</protein>
<keyword evidence="2" id="KW-0808">Transferase</keyword>
<keyword evidence="5 7" id="KW-0863">Zinc-finger</keyword>
<evidence type="ECO:0000256" key="7">
    <source>
        <dbReference type="PROSITE-ProRule" id="PRU00134"/>
    </source>
</evidence>
<dbReference type="SUPFAM" id="SSF144232">
    <property type="entry name" value="HIT/MYND zinc finger-like"/>
    <property type="match status" value="1"/>
</dbReference>
<evidence type="ECO:0000256" key="1">
    <source>
        <dbReference type="ARBA" id="ARBA00022603"/>
    </source>
</evidence>
<evidence type="ECO:0000256" key="8">
    <source>
        <dbReference type="SAM" id="MobiDB-lite"/>
    </source>
</evidence>
<dbReference type="GO" id="GO:0005634">
    <property type="term" value="C:nucleus"/>
    <property type="evidence" value="ECO:0007669"/>
    <property type="project" value="TreeGrafter"/>
</dbReference>
<dbReference type="AlphaFoldDB" id="A0A1D1W4L9"/>
<dbReference type="PANTHER" id="PTHR46165:SF2">
    <property type="entry name" value="SET AND MYND DOMAIN-CONTAINING PROTEIN 4"/>
    <property type="match status" value="1"/>
</dbReference>
<dbReference type="Proteomes" id="UP000186922">
    <property type="component" value="Unassembled WGS sequence"/>
</dbReference>
<name>A0A1D1W4L9_RAMVA</name>
<reference evidence="10 11" key="1">
    <citation type="journal article" date="2016" name="Nat. Commun.">
        <title>Extremotolerant tardigrade genome and improved radiotolerance of human cultured cells by tardigrade-unique protein.</title>
        <authorList>
            <person name="Hashimoto T."/>
            <person name="Horikawa D.D."/>
            <person name="Saito Y."/>
            <person name="Kuwahara H."/>
            <person name="Kozuka-Hata H."/>
            <person name="Shin-I T."/>
            <person name="Minakuchi Y."/>
            <person name="Ohishi K."/>
            <person name="Motoyama A."/>
            <person name="Aizu T."/>
            <person name="Enomoto A."/>
            <person name="Kondo K."/>
            <person name="Tanaka S."/>
            <person name="Hara Y."/>
            <person name="Koshikawa S."/>
            <person name="Sagara H."/>
            <person name="Miura T."/>
            <person name="Yokobori S."/>
            <person name="Miyagawa K."/>
            <person name="Suzuki Y."/>
            <person name="Kubo T."/>
            <person name="Oyama M."/>
            <person name="Kohara Y."/>
            <person name="Fujiyama A."/>
            <person name="Arakawa K."/>
            <person name="Katayama T."/>
            <person name="Toyoda A."/>
            <person name="Kunieda T."/>
        </authorList>
    </citation>
    <scope>NUCLEOTIDE SEQUENCE [LARGE SCALE GENOMIC DNA]</scope>
    <source>
        <strain evidence="10 11">YOKOZUNA-1</strain>
    </source>
</reference>
<evidence type="ECO:0000256" key="4">
    <source>
        <dbReference type="ARBA" id="ARBA00022723"/>
    </source>
</evidence>
<evidence type="ECO:0000256" key="2">
    <source>
        <dbReference type="ARBA" id="ARBA00022679"/>
    </source>
</evidence>
<keyword evidence="4" id="KW-0479">Metal-binding</keyword>
<sequence>MSARPARKLSSTNTGAVTKSTAANSTEANVWFKEGDVVCELAPYVWTVAPHFISRYCYRCGLNPHPVKVKCCSGCQYAHYCSKECQVADWTDRHKMECKILGRKIITSMWENSRLGFILI</sequence>
<dbReference type="InterPro" id="IPR052097">
    <property type="entry name" value="SET-MYND_domain_protein"/>
</dbReference>
<keyword evidence="3" id="KW-0949">S-adenosyl-L-methionine</keyword>
<dbReference type="EMBL" id="BDGG01000017">
    <property type="protein sequence ID" value="GAV08427.1"/>
    <property type="molecule type" value="Genomic_DNA"/>
</dbReference>
<organism evidence="10 11">
    <name type="scientific">Ramazzottius varieornatus</name>
    <name type="common">Water bear</name>
    <name type="synonym">Tardigrade</name>
    <dbReference type="NCBI Taxonomy" id="947166"/>
    <lineage>
        <taxon>Eukaryota</taxon>
        <taxon>Metazoa</taxon>
        <taxon>Ecdysozoa</taxon>
        <taxon>Tardigrada</taxon>
        <taxon>Eutardigrada</taxon>
        <taxon>Parachela</taxon>
        <taxon>Hypsibioidea</taxon>
        <taxon>Ramazzottiidae</taxon>
        <taxon>Ramazzottius</taxon>
    </lineage>
</organism>
<dbReference type="GO" id="GO:0008168">
    <property type="term" value="F:methyltransferase activity"/>
    <property type="evidence" value="ECO:0007669"/>
    <property type="project" value="UniProtKB-KW"/>
</dbReference>
<proteinExistence type="predicted"/>
<evidence type="ECO:0000256" key="6">
    <source>
        <dbReference type="ARBA" id="ARBA00022833"/>
    </source>
</evidence>
<dbReference type="Pfam" id="PF01753">
    <property type="entry name" value="zf-MYND"/>
    <property type="match status" value="1"/>
</dbReference>
<dbReference type="GO" id="GO:0005737">
    <property type="term" value="C:cytoplasm"/>
    <property type="evidence" value="ECO:0007669"/>
    <property type="project" value="TreeGrafter"/>
</dbReference>
<keyword evidence="6" id="KW-0862">Zinc</keyword>
<gene>
    <name evidence="10" type="primary">RvY_18118</name>
    <name evidence="10" type="synonym">RvY_18118.1</name>
    <name evidence="10" type="ORF">RvY_18118-1</name>
</gene>
<dbReference type="GO" id="GO:0042826">
    <property type="term" value="F:histone deacetylase binding"/>
    <property type="evidence" value="ECO:0007669"/>
    <property type="project" value="TreeGrafter"/>
</dbReference>
<evidence type="ECO:0000259" key="9">
    <source>
        <dbReference type="PROSITE" id="PS50865"/>
    </source>
</evidence>
<keyword evidence="1" id="KW-0489">Methyltransferase</keyword>
<dbReference type="GO" id="GO:0008270">
    <property type="term" value="F:zinc ion binding"/>
    <property type="evidence" value="ECO:0007669"/>
    <property type="project" value="UniProtKB-KW"/>
</dbReference>
<dbReference type="InterPro" id="IPR002893">
    <property type="entry name" value="Znf_MYND"/>
</dbReference>
<comment type="caution">
    <text evidence="10">The sequence shown here is derived from an EMBL/GenBank/DDBJ whole genome shotgun (WGS) entry which is preliminary data.</text>
</comment>
<feature type="region of interest" description="Disordered" evidence="8">
    <location>
        <begin position="1"/>
        <end position="22"/>
    </location>
</feature>
<feature type="domain" description="MYND-type" evidence="9">
    <location>
        <begin position="57"/>
        <end position="98"/>
    </location>
</feature>
<dbReference type="PROSITE" id="PS50865">
    <property type="entry name" value="ZF_MYND_2"/>
    <property type="match status" value="1"/>
</dbReference>
<accession>A0A1D1W4L9</accession>